<sequence length="75" mass="8757">MATWRPLPWHFYGLEDGCDFAFTVDLRVWFWLISFAFCCSCGRVVTKLNSLKIKLQAIGLFDVCCFLSIFSYFVI</sequence>
<dbReference type="AlphaFoldDB" id="A0A2P2MY52"/>
<evidence type="ECO:0000256" key="1">
    <source>
        <dbReference type="SAM" id="Phobius"/>
    </source>
</evidence>
<keyword evidence="1" id="KW-0812">Transmembrane</keyword>
<name>A0A2P2MY52_RHIMU</name>
<dbReference type="EMBL" id="GGEC01054668">
    <property type="protein sequence ID" value="MBX35152.1"/>
    <property type="molecule type" value="Transcribed_RNA"/>
</dbReference>
<evidence type="ECO:0000313" key="2">
    <source>
        <dbReference type="EMBL" id="MBX35152.1"/>
    </source>
</evidence>
<accession>A0A2P2MY52</accession>
<keyword evidence="1" id="KW-0472">Membrane</keyword>
<feature type="transmembrane region" description="Helical" evidence="1">
    <location>
        <begin position="28"/>
        <end position="45"/>
    </location>
</feature>
<reference evidence="2" key="1">
    <citation type="submission" date="2018-02" db="EMBL/GenBank/DDBJ databases">
        <title>Rhizophora mucronata_Transcriptome.</title>
        <authorList>
            <person name="Meera S.P."/>
            <person name="Sreeshan A."/>
            <person name="Augustine A."/>
        </authorList>
    </citation>
    <scope>NUCLEOTIDE SEQUENCE</scope>
    <source>
        <tissue evidence="2">Leaf</tissue>
    </source>
</reference>
<keyword evidence="1" id="KW-1133">Transmembrane helix</keyword>
<proteinExistence type="predicted"/>
<organism evidence="2">
    <name type="scientific">Rhizophora mucronata</name>
    <name type="common">Asiatic mangrove</name>
    <dbReference type="NCBI Taxonomy" id="61149"/>
    <lineage>
        <taxon>Eukaryota</taxon>
        <taxon>Viridiplantae</taxon>
        <taxon>Streptophyta</taxon>
        <taxon>Embryophyta</taxon>
        <taxon>Tracheophyta</taxon>
        <taxon>Spermatophyta</taxon>
        <taxon>Magnoliopsida</taxon>
        <taxon>eudicotyledons</taxon>
        <taxon>Gunneridae</taxon>
        <taxon>Pentapetalae</taxon>
        <taxon>rosids</taxon>
        <taxon>fabids</taxon>
        <taxon>Malpighiales</taxon>
        <taxon>Rhizophoraceae</taxon>
        <taxon>Rhizophora</taxon>
    </lineage>
</organism>
<protein>
    <submittedName>
        <fullName evidence="2">Uncharacterized protein</fullName>
    </submittedName>
</protein>
<feature type="transmembrane region" description="Helical" evidence="1">
    <location>
        <begin position="57"/>
        <end position="74"/>
    </location>
</feature>